<dbReference type="PANTHER" id="PTHR36174">
    <property type="entry name" value="LIPID II:GLYCINE GLYCYLTRANSFERASE"/>
    <property type="match status" value="1"/>
</dbReference>
<dbReference type="GO" id="GO:0008360">
    <property type="term" value="P:regulation of cell shape"/>
    <property type="evidence" value="ECO:0007669"/>
    <property type="project" value="UniProtKB-KW"/>
</dbReference>
<dbReference type="GO" id="GO:0009252">
    <property type="term" value="P:peptidoglycan biosynthetic process"/>
    <property type="evidence" value="ECO:0007669"/>
    <property type="project" value="UniProtKB-KW"/>
</dbReference>
<dbReference type="SUPFAM" id="SSF55729">
    <property type="entry name" value="Acyl-CoA N-acyltransferases (Nat)"/>
    <property type="match status" value="2"/>
</dbReference>
<dbReference type="InterPro" id="IPR050644">
    <property type="entry name" value="PG_Glycine_Bridge_Synth"/>
</dbReference>
<evidence type="ECO:0000256" key="3">
    <source>
        <dbReference type="ARBA" id="ARBA00022960"/>
    </source>
</evidence>
<comment type="caution">
    <text evidence="7">The sequence shown here is derived from an EMBL/GenBank/DDBJ whole genome shotgun (WGS) entry which is preliminary data.</text>
</comment>
<name>A0A845D911_9BACT</name>
<evidence type="ECO:0000256" key="4">
    <source>
        <dbReference type="ARBA" id="ARBA00022984"/>
    </source>
</evidence>
<dbReference type="InterPro" id="IPR003447">
    <property type="entry name" value="FEMABX"/>
</dbReference>
<dbReference type="PANTHER" id="PTHR36174:SF1">
    <property type="entry name" value="LIPID II:GLYCINE GLYCYLTRANSFERASE"/>
    <property type="match status" value="1"/>
</dbReference>
<protein>
    <submittedName>
        <fullName evidence="7">Peptidoglycan bridge formation glycyltransferase FemA/FemB family protein</fullName>
    </submittedName>
</protein>
<dbReference type="Proteomes" id="UP000449092">
    <property type="component" value="Unassembled WGS sequence"/>
</dbReference>
<dbReference type="InterPro" id="IPR016181">
    <property type="entry name" value="Acyl_CoA_acyltransferase"/>
</dbReference>
<reference evidence="7 8" key="1">
    <citation type="submission" date="2019-09" db="EMBL/GenBank/DDBJ databases">
        <title>Characterisation of the sponge microbiome using genome-centric metagenomics.</title>
        <authorList>
            <person name="Engelberts J.P."/>
            <person name="Robbins S.J."/>
            <person name="De Goeij J.M."/>
            <person name="Aranda M."/>
            <person name="Bell S.C."/>
            <person name="Webster N.S."/>
        </authorList>
    </citation>
    <scope>NUCLEOTIDE SEQUENCE [LARGE SCALE GENOMIC DNA]</scope>
    <source>
        <strain evidence="7">SB0662_bin_43</strain>
    </source>
</reference>
<proteinExistence type="inferred from homology"/>
<dbReference type="Pfam" id="PF02388">
    <property type="entry name" value="FemAB"/>
    <property type="match status" value="3"/>
</dbReference>
<dbReference type="PROSITE" id="PS51191">
    <property type="entry name" value="FEMABX"/>
    <property type="match status" value="1"/>
</dbReference>
<evidence type="ECO:0000256" key="2">
    <source>
        <dbReference type="ARBA" id="ARBA00022679"/>
    </source>
</evidence>
<sequence length="342" mass="39757">MRLQPIHNSTIWDSFVVEQDSYSFLHSWAWGEVQKKTEEDILRIGVYEDSNLIAVFLAIVVRAKRGAFLFVPHGPIFKQNADVQKVIKEISHFLRQEAIQRGTSFIRVSFLLEDTPKNKTLVSRLGYRGAPIYMHAENSWMLPLEKTEKDLLLDMRKTTRNLIRRADKEGVVIESSTDDEHLDSFMGLYNDTVQKHHFTPFARSFLRTEIDEFKKRGGVSDAKLYTARWNDTVLSSAIIIYYGNNAYYHHGANSSHHTKIPSSYALQWRAIQDAKHAGKTMYNFWGITKSTNPHHPWAGLTKFKKGFGGIGKDYLHAQDIRVSHKYWIPYTIDTIRRMRRHQ</sequence>
<evidence type="ECO:0000256" key="1">
    <source>
        <dbReference type="ARBA" id="ARBA00009943"/>
    </source>
</evidence>
<keyword evidence="3" id="KW-0133">Cell shape</keyword>
<dbReference type="Gene3D" id="3.40.630.30">
    <property type="match status" value="2"/>
</dbReference>
<dbReference type="AlphaFoldDB" id="A0A845D911"/>
<keyword evidence="2 7" id="KW-0808">Transferase</keyword>
<evidence type="ECO:0000313" key="7">
    <source>
        <dbReference type="EMBL" id="MYE37982.1"/>
    </source>
</evidence>
<keyword evidence="5" id="KW-0012">Acyltransferase</keyword>
<comment type="similarity">
    <text evidence="1">Belongs to the FemABX family.</text>
</comment>
<dbReference type="EMBL" id="VXOY01000005">
    <property type="protein sequence ID" value="MYE37982.1"/>
    <property type="molecule type" value="Genomic_DNA"/>
</dbReference>
<accession>A0A845D911</accession>
<dbReference type="GO" id="GO:0016755">
    <property type="term" value="F:aminoacyltransferase activity"/>
    <property type="evidence" value="ECO:0007669"/>
    <property type="project" value="InterPro"/>
</dbReference>
<keyword evidence="4" id="KW-0573">Peptidoglycan synthesis</keyword>
<dbReference type="GO" id="GO:0071555">
    <property type="term" value="P:cell wall organization"/>
    <property type="evidence" value="ECO:0007669"/>
    <property type="project" value="UniProtKB-KW"/>
</dbReference>
<keyword evidence="6" id="KW-0961">Cell wall biogenesis/degradation</keyword>
<evidence type="ECO:0000256" key="6">
    <source>
        <dbReference type="ARBA" id="ARBA00023316"/>
    </source>
</evidence>
<organism evidence="7 8">
    <name type="scientific">Candidatus Spechtbacteria bacterium SB0662_bin_43</name>
    <dbReference type="NCBI Taxonomy" id="2604897"/>
    <lineage>
        <taxon>Bacteria</taxon>
        <taxon>Candidatus Spechtiibacteriota</taxon>
    </lineage>
</organism>
<evidence type="ECO:0000313" key="8">
    <source>
        <dbReference type="Proteomes" id="UP000449092"/>
    </source>
</evidence>
<gene>
    <name evidence="7" type="ORF">F4X82_00470</name>
</gene>
<evidence type="ECO:0000256" key="5">
    <source>
        <dbReference type="ARBA" id="ARBA00023315"/>
    </source>
</evidence>